<dbReference type="InterPro" id="IPR036412">
    <property type="entry name" value="HAD-like_sf"/>
</dbReference>
<dbReference type="RefSeq" id="WP_338754302.1">
    <property type="nucleotide sequence ID" value="NZ_CP147404.1"/>
</dbReference>
<dbReference type="GO" id="GO:0016787">
    <property type="term" value="F:hydrolase activity"/>
    <property type="evidence" value="ECO:0007669"/>
    <property type="project" value="UniProtKB-KW"/>
</dbReference>
<evidence type="ECO:0000256" key="2">
    <source>
        <dbReference type="ARBA" id="ARBA00022842"/>
    </source>
</evidence>
<dbReference type="InterPro" id="IPR023214">
    <property type="entry name" value="HAD_sf"/>
</dbReference>
<dbReference type="Proteomes" id="UP001387364">
    <property type="component" value="Chromosome"/>
</dbReference>
<dbReference type="EMBL" id="CP147404">
    <property type="protein sequence ID" value="WXB94548.1"/>
    <property type="molecule type" value="Genomic_DNA"/>
</dbReference>
<gene>
    <name evidence="3" type="ORF">WDJ61_07955</name>
</gene>
<dbReference type="PANTHER" id="PTHR43434:SF13">
    <property type="entry name" value="PHOSPHOGLYCOLATE PHOSPHATASE"/>
    <property type="match status" value="1"/>
</dbReference>
<protein>
    <submittedName>
        <fullName evidence="3">HAD-IA family hydrolase</fullName>
    </submittedName>
</protein>
<dbReference type="NCBIfam" id="TIGR01549">
    <property type="entry name" value="HAD-SF-IA-v1"/>
    <property type="match status" value="1"/>
</dbReference>
<evidence type="ECO:0000313" key="3">
    <source>
        <dbReference type="EMBL" id="WXB94548.1"/>
    </source>
</evidence>
<evidence type="ECO:0000313" key="4">
    <source>
        <dbReference type="Proteomes" id="UP001387364"/>
    </source>
</evidence>
<dbReference type="SFLD" id="SFLDS00003">
    <property type="entry name" value="Haloacid_Dehalogenase"/>
    <property type="match status" value="1"/>
</dbReference>
<keyword evidence="4" id="KW-1185">Reference proteome</keyword>
<accession>A0ABZ2NA24</accession>
<dbReference type="Pfam" id="PF13419">
    <property type="entry name" value="HAD_2"/>
    <property type="match status" value="1"/>
</dbReference>
<dbReference type="SUPFAM" id="SSF56784">
    <property type="entry name" value="HAD-like"/>
    <property type="match status" value="1"/>
</dbReference>
<evidence type="ECO:0000256" key="1">
    <source>
        <dbReference type="ARBA" id="ARBA00022801"/>
    </source>
</evidence>
<keyword evidence="2" id="KW-0460">Magnesium</keyword>
<dbReference type="SFLD" id="SFLDG01129">
    <property type="entry name" value="C1.5:_HAD__Beta-PGM__Phosphata"/>
    <property type="match status" value="1"/>
</dbReference>
<keyword evidence="1 3" id="KW-0378">Hydrolase</keyword>
<dbReference type="PANTHER" id="PTHR43434">
    <property type="entry name" value="PHOSPHOGLYCOLATE PHOSPHATASE"/>
    <property type="match status" value="1"/>
</dbReference>
<sequence>MPKYIVFDFDGTLANSLTLFIEAYNEMAEREGYRIVQESDLEPLSKMSIPERCKYLNFPLRNIPFAAPKIYRYVRESNIGFQFFPGIKELLDELKEKGYRLAIISSNAKDIISQSLKTHQVDYFDEILCSKFIFSKDKMIKKLLNKYKLTPSDALYVGDEERDITACSKAGIKVIWAGWGYDAAEVALKANPDYIAEKPKEILPIVSKLSVS</sequence>
<dbReference type="InterPro" id="IPR050155">
    <property type="entry name" value="HAD-like_hydrolase_sf"/>
</dbReference>
<dbReference type="InterPro" id="IPR041492">
    <property type="entry name" value="HAD_2"/>
</dbReference>
<dbReference type="InterPro" id="IPR006439">
    <property type="entry name" value="HAD-SF_hydro_IA"/>
</dbReference>
<dbReference type="Gene3D" id="1.10.150.240">
    <property type="entry name" value="Putative phosphatase, domain 2"/>
    <property type="match status" value="1"/>
</dbReference>
<dbReference type="Gene3D" id="3.40.50.1000">
    <property type="entry name" value="HAD superfamily/HAD-like"/>
    <property type="match status" value="1"/>
</dbReference>
<reference evidence="3 4" key="1">
    <citation type="submission" date="2024-02" db="EMBL/GenBank/DDBJ databases">
        <title>Seven novel Bacillus-like species.</title>
        <authorList>
            <person name="Liu G."/>
        </authorList>
    </citation>
    <scope>NUCLEOTIDE SEQUENCE [LARGE SCALE GENOMIC DNA]</scope>
    <source>
        <strain evidence="3 4">FJAT-52991</strain>
    </source>
</reference>
<dbReference type="InterPro" id="IPR023198">
    <property type="entry name" value="PGP-like_dom2"/>
</dbReference>
<name>A0ABZ2NA24_9BACI</name>
<organism evidence="3 4">
    <name type="scientific">Bacillus kandeliae</name>
    <dbReference type="NCBI Taxonomy" id="3129297"/>
    <lineage>
        <taxon>Bacteria</taxon>
        <taxon>Bacillati</taxon>
        <taxon>Bacillota</taxon>
        <taxon>Bacilli</taxon>
        <taxon>Bacillales</taxon>
        <taxon>Bacillaceae</taxon>
        <taxon>Bacillus</taxon>
    </lineage>
</organism>
<proteinExistence type="predicted"/>